<sequence>MSRLQAHLCKALGAILRGQRATIPEAGQHLLSAFLDLSRARRHHAGGPEAISYPEIEAYCRMMRVPLEPHHVAIIVAMDSVWMEWAMSRSRTPTEGTKTLPPLSKQGITAELFDAAFM</sequence>
<dbReference type="Pfam" id="PF23812">
    <property type="entry name" value="Phage_TAC_18"/>
    <property type="match status" value="1"/>
</dbReference>
<protein>
    <submittedName>
        <fullName evidence="1">Uncharacterized protein</fullName>
    </submittedName>
</protein>
<keyword evidence="2" id="KW-1185">Reference proteome</keyword>
<dbReference type="RefSeq" id="WP_038068381.1">
    <property type="nucleotide sequence ID" value="NZ_FOVB01000017.1"/>
</dbReference>
<evidence type="ECO:0000313" key="1">
    <source>
        <dbReference type="EMBL" id="KEP68520.1"/>
    </source>
</evidence>
<dbReference type="OrthoDB" id="8371071at2"/>
<dbReference type="Proteomes" id="UP000027725">
    <property type="component" value="Unassembled WGS sequence"/>
</dbReference>
<dbReference type="EMBL" id="JHEH01000030">
    <property type="protein sequence ID" value="KEP68520.1"/>
    <property type="molecule type" value="Genomic_DNA"/>
</dbReference>
<reference evidence="1 2" key="1">
    <citation type="submission" date="2014-03" db="EMBL/GenBank/DDBJ databases">
        <title>The draft genome sequence of Thioclava dalianensis DLFJ1-1.</title>
        <authorList>
            <person name="Lai Q."/>
            <person name="Shao Z."/>
        </authorList>
    </citation>
    <scope>NUCLEOTIDE SEQUENCE [LARGE SCALE GENOMIC DNA]</scope>
    <source>
        <strain evidence="1 2">DLFJ1-1</strain>
    </source>
</reference>
<organism evidence="1 2">
    <name type="scientific">Thioclava dalianensis</name>
    <dbReference type="NCBI Taxonomy" id="1185766"/>
    <lineage>
        <taxon>Bacteria</taxon>
        <taxon>Pseudomonadati</taxon>
        <taxon>Pseudomonadota</taxon>
        <taxon>Alphaproteobacteria</taxon>
        <taxon>Rhodobacterales</taxon>
        <taxon>Paracoccaceae</taxon>
        <taxon>Thioclava</taxon>
    </lineage>
</organism>
<comment type="caution">
    <text evidence="1">The sequence shown here is derived from an EMBL/GenBank/DDBJ whole genome shotgun (WGS) entry which is preliminary data.</text>
</comment>
<dbReference type="eggNOG" id="ENOG50339EY">
    <property type="taxonomic scope" value="Bacteria"/>
</dbReference>
<dbReference type="InterPro" id="IPR056919">
    <property type="entry name" value="Phage_TAC_18"/>
</dbReference>
<accession>A0A074TEB5</accession>
<evidence type="ECO:0000313" key="2">
    <source>
        <dbReference type="Proteomes" id="UP000027725"/>
    </source>
</evidence>
<gene>
    <name evidence="1" type="ORF">DL1_11375</name>
</gene>
<name>A0A074TEB5_9RHOB</name>
<dbReference type="AlphaFoldDB" id="A0A074TEB5"/>
<dbReference type="STRING" id="1185766.SAMN05216224_11723"/>
<proteinExistence type="predicted"/>